<feature type="region of interest" description="Disordered" evidence="2">
    <location>
        <begin position="770"/>
        <end position="805"/>
    </location>
</feature>
<feature type="compositionally biased region" description="Basic and acidic residues" evidence="2">
    <location>
        <begin position="792"/>
        <end position="801"/>
    </location>
</feature>
<dbReference type="EMBL" id="BFEA01000005">
    <property type="protein sequence ID" value="GBG59561.1"/>
    <property type="molecule type" value="Genomic_DNA"/>
</dbReference>
<feature type="compositionally biased region" description="Low complexity" evidence="2">
    <location>
        <begin position="596"/>
        <end position="605"/>
    </location>
</feature>
<feature type="compositionally biased region" description="Polar residues" evidence="2">
    <location>
        <begin position="441"/>
        <end position="451"/>
    </location>
</feature>
<accession>A0A388JP54</accession>
<protein>
    <submittedName>
        <fullName evidence="3">Uncharacterized protein</fullName>
    </submittedName>
</protein>
<sequence>MVDTRTRKSIAPSEVEQARIAALLREKKEKRELLKQAKLKAIEEEAAKKKKRLEEEMMRVQKEKLMLIEKEKEQRRKAAEEEAAKEEEEEKEEPLERRRREERGEVSGTKEDDRWREKKISEWVANLSLGEDEEAQLYVPHEEREAFARALEMIEDPLERQETEDEKKLEWKLKLMMEKKRREEASRIAEEVERVRTGRQELQAQTEVSAKLDKVMGFLEILSEAWLEEHQARKGQDVTLQATRSGLRAFASDVVGHVGAEVRRLRDGVDKFGAGAIETAKVVATTEATTRPRKEPLLRLQTTHSLTQIKRRHQRFYSQVFSPNADGDGTATKGGAELLSALTAVVPSGPGGRQSTISGDGHYPTVQYGWRKRGSGELDMAFPHANFQGAPVQRAEPTTVGRVLESGSEKEAMHVQQWGSPGVYHAIQEGHQKEGIRSDQDSVTSAFQTKTQLREGETTSAPVPAVMEVASTATLMEPSGDGAAAGMPDPGGPGTLAKRQSISKVPLLTMPRRASVPVSVGRAPLAGQVRRMSVPHSMKMAMAAREIQSHTPSPIQEISLQRELEDMSTSSSSLSSSSGDSVHISPISNNNHHQDQQQQQQQQQKEQLKQEQEQLKQQQQQQEQVKQQQEPQRQDTNETNKGTPRVKVVKRVVTRRVQSVDIGVGTDGDLLDLDRDLQKEVDDFVFGSYESFFYDRNMGKKGVGGNARTRRWSVPPSFGQEDHSLNMKVPVMETRRFSAPVIGAGQDGLVFNQKGPGVQTRPLTMADATARGKDGPFRKGTGVEPQLSPRGTKHDNTDLRTKGYGGETKRFYLSSKESVDTVQQKAIVKERQENEDMVGGKLDEVHHVDLVHEAVSRVMTYTQILEGMGLGEDTVDDVSTESEMETPRRWTRWGFSTPRWQRRRRSSIDSETNKLVSHASNTIKHARSLVSVLKDENRELEEDTVNLQQIANGQWREIEAAARLEAKNGTKRRVILPCRWNDKHSDWEVAVHQSLQLVTAPISVCVGKELQNLIGEGVPSQAYALGDRREYSMELGEEGGEEAAADFIPLLLHMQAKLELKDGLIWMPWQVLETIPYGLLGGEVVAEWAARCAAVAVRVDAFAWKPEFLEKRISSVKHLWEEGERRWKTVTEMRRQLKGCHKLQENLGMIIEAIPQAWKHLLLAGKQWGMGDWATWEDDNEPKEVFRIWGMENSRPDWLIADKYEILQPRNTTSQLDMSTKVQLYILKHFLRKVRVKETEEFTVYNSTVAIEELEVDPVEWAWNIRSGQTRVSRTINILHYTTRIGYRLRNRSYSMLSTLLKRWEKRVGVPRGQLPKIPWANIGNIRLGQVRSMQWLIAHVALPVNVWLNERRSHRQRSVENEMCRVCQEGILETMLHRLMECAEAVAMWDEARGIWSQVAGIAFPGSRIALLLGVGVPKQWQTFQRHIFQLLRQYGLWTIWKRRCQATMEGTLMHRQEAREIFLTLTETHLKAQRKRVRQQARQQPEREEEIMKRFKQNVLGQGAVANIQGAQLVFKSRGGVEDIRPGG</sequence>
<evidence type="ECO:0000256" key="2">
    <source>
        <dbReference type="SAM" id="MobiDB-lite"/>
    </source>
</evidence>
<feature type="compositionally biased region" description="Acidic residues" evidence="2">
    <location>
        <begin position="83"/>
        <end position="93"/>
    </location>
</feature>
<feature type="compositionally biased region" description="Low complexity" evidence="2">
    <location>
        <begin position="568"/>
        <end position="588"/>
    </location>
</feature>
<feature type="compositionally biased region" description="Basic and acidic residues" evidence="2">
    <location>
        <begin position="72"/>
        <end position="82"/>
    </location>
</feature>
<dbReference type="Proteomes" id="UP000265515">
    <property type="component" value="Unassembled WGS sequence"/>
</dbReference>
<feature type="compositionally biased region" description="Basic and acidic residues" evidence="2">
    <location>
        <begin position="94"/>
        <end position="115"/>
    </location>
</feature>
<dbReference type="PANTHER" id="PTHR23159">
    <property type="entry name" value="CENTROSOMAL PROTEIN 2"/>
    <property type="match status" value="1"/>
</dbReference>
<name>A0A388JP54_CHABU</name>
<feature type="coiled-coil region" evidence="1">
    <location>
        <begin position="923"/>
        <end position="950"/>
    </location>
</feature>
<comment type="caution">
    <text evidence="3">The sequence shown here is derived from an EMBL/GenBank/DDBJ whole genome shotgun (WGS) entry which is preliminary data.</text>
</comment>
<proteinExistence type="predicted"/>
<dbReference type="PANTHER" id="PTHR23159:SF31">
    <property type="entry name" value="CENTROSOME-ASSOCIATED PROTEIN CEP250 ISOFORM X1"/>
    <property type="match status" value="1"/>
</dbReference>
<evidence type="ECO:0000256" key="1">
    <source>
        <dbReference type="SAM" id="Coils"/>
    </source>
</evidence>
<reference evidence="3 4" key="1">
    <citation type="journal article" date="2018" name="Cell">
        <title>The Chara Genome: Secondary Complexity and Implications for Plant Terrestrialization.</title>
        <authorList>
            <person name="Nishiyama T."/>
            <person name="Sakayama H."/>
            <person name="Vries J.D."/>
            <person name="Buschmann H."/>
            <person name="Saint-Marcoux D."/>
            <person name="Ullrich K.K."/>
            <person name="Haas F.B."/>
            <person name="Vanderstraeten L."/>
            <person name="Becker D."/>
            <person name="Lang D."/>
            <person name="Vosolsobe S."/>
            <person name="Rombauts S."/>
            <person name="Wilhelmsson P.K.I."/>
            <person name="Janitza P."/>
            <person name="Kern R."/>
            <person name="Heyl A."/>
            <person name="Rumpler F."/>
            <person name="Villalobos L.I.A.C."/>
            <person name="Clay J.M."/>
            <person name="Skokan R."/>
            <person name="Toyoda A."/>
            <person name="Suzuki Y."/>
            <person name="Kagoshima H."/>
            <person name="Schijlen E."/>
            <person name="Tajeshwar N."/>
            <person name="Catarino B."/>
            <person name="Hetherington A.J."/>
            <person name="Saltykova A."/>
            <person name="Bonnot C."/>
            <person name="Breuninger H."/>
            <person name="Symeonidi A."/>
            <person name="Radhakrishnan G.V."/>
            <person name="Van Nieuwerburgh F."/>
            <person name="Deforce D."/>
            <person name="Chang C."/>
            <person name="Karol K.G."/>
            <person name="Hedrich R."/>
            <person name="Ulvskov P."/>
            <person name="Glockner G."/>
            <person name="Delwiche C.F."/>
            <person name="Petrasek J."/>
            <person name="Van de Peer Y."/>
            <person name="Friml J."/>
            <person name="Beilby M."/>
            <person name="Dolan L."/>
            <person name="Kohara Y."/>
            <person name="Sugano S."/>
            <person name="Fujiyama A."/>
            <person name="Delaux P.-M."/>
            <person name="Quint M."/>
            <person name="TheiBen G."/>
            <person name="Hagemann M."/>
            <person name="Harholt J."/>
            <person name="Dunand C."/>
            <person name="Zachgo S."/>
            <person name="Langdale J."/>
            <person name="Maumus F."/>
            <person name="Straeten D.V.D."/>
            <person name="Gould S.B."/>
            <person name="Rensing S.A."/>
        </authorList>
    </citation>
    <scope>NUCLEOTIDE SEQUENCE [LARGE SCALE GENOMIC DNA]</scope>
    <source>
        <strain evidence="3 4">S276</strain>
    </source>
</reference>
<evidence type="ECO:0000313" key="4">
    <source>
        <dbReference type="Proteomes" id="UP000265515"/>
    </source>
</evidence>
<feature type="region of interest" description="Disordered" evidence="2">
    <location>
        <begin position="479"/>
        <end position="498"/>
    </location>
</feature>
<feature type="region of interest" description="Disordered" evidence="2">
    <location>
        <begin position="72"/>
        <end position="115"/>
    </location>
</feature>
<keyword evidence="1" id="KW-0175">Coiled coil</keyword>
<keyword evidence="4" id="KW-1185">Reference proteome</keyword>
<gene>
    <name evidence="3" type="ORF">CBR_g49821</name>
</gene>
<dbReference type="Gramene" id="GBG59561">
    <property type="protein sequence ID" value="GBG59561"/>
    <property type="gene ID" value="CBR_g49821"/>
</dbReference>
<organism evidence="3 4">
    <name type="scientific">Chara braunii</name>
    <name type="common">Braun's stonewort</name>
    <dbReference type="NCBI Taxonomy" id="69332"/>
    <lineage>
        <taxon>Eukaryota</taxon>
        <taxon>Viridiplantae</taxon>
        <taxon>Streptophyta</taxon>
        <taxon>Charophyceae</taxon>
        <taxon>Charales</taxon>
        <taxon>Characeae</taxon>
        <taxon>Chara</taxon>
    </lineage>
</organism>
<feature type="region of interest" description="Disordered" evidence="2">
    <location>
        <begin position="432"/>
        <end position="460"/>
    </location>
</feature>
<feature type="compositionally biased region" description="Low complexity" evidence="2">
    <location>
        <begin position="615"/>
        <end position="631"/>
    </location>
</feature>
<feature type="region of interest" description="Disordered" evidence="2">
    <location>
        <begin position="561"/>
        <end position="647"/>
    </location>
</feature>
<evidence type="ECO:0000313" key="3">
    <source>
        <dbReference type="EMBL" id="GBG59561.1"/>
    </source>
</evidence>